<evidence type="ECO:0000313" key="3">
    <source>
        <dbReference type="Proteomes" id="UP000076842"/>
    </source>
</evidence>
<dbReference type="EMBL" id="KV424322">
    <property type="protein sequence ID" value="KZT47792.1"/>
    <property type="molecule type" value="Genomic_DNA"/>
</dbReference>
<protein>
    <submittedName>
        <fullName evidence="2">Uncharacterized protein</fullName>
    </submittedName>
</protein>
<proteinExistence type="predicted"/>
<evidence type="ECO:0000256" key="1">
    <source>
        <dbReference type="SAM" id="MobiDB-lite"/>
    </source>
</evidence>
<name>A0A166MPY3_9BASI</name>
<reference evidence="2 3" key="1">
    <citation type="journal article" date="2016" name="Mol. Biol. Evol.">
        <title>Comparative Genomics of Early-Diverging Mushroom-Forming Fungi Provides Insights into the Origins of Lignocellulose Decay Capabilities.</title>
        <authorList>
            <person name="Nagy L.G."/>
            <person name="Riley R."/>
            <person name="Tritt A."/>
            <person name="Adam C."/>
            <person name="Daum C."/>
            <person name="Floudas D."/>
            <person name="Sun H."/>
            <person name="Yadav J.S."/>
            <person name="Pangilinan J."/>
            <person name="Larsson K.H."/>
            <person name="Matsuura K."/>
            <person name="Barry K."/>
            <person name="Labutti K."/>
            <person name="Kuo R."/>
            <person name="Ohm R.A."/>
            <person name="Bhattacharya S.S."/>
            <person name="Shirouzu T."/>
            <person name="Yoshinaga Y."/>
            <person name="Martin F.M."/>
            <person name="Grigoriev I.V."/>
            <person name="Hibbett D.S."/>
        </authorList>
    </citation>
    <scope>NUCLEOTIDE SEQUENCE [LARGE SCALE GENOMIC DNA]</scope>
    <source>
        <strain evidence="2 3">HHB12733</strain>
    </source>
</reference>
<sequence length="348" mass="38558">MAHISLKDCLRELSLLQHNYDATIDPLLEVVGTVPHLASFEKLLSLHIQCQIDPVTIALSHLRSPLKTLTLDVMLISASDYDPSELATTNPSGSNGIVSLAEVISYRFASTLTTLELELRTPTSLAPRDFDWNELDSLSKCDLLEYFSILYAIPGEFGFETAELLRTGKSWPLLKEFHCQWFGLEERPTTNLTFQAVLQLSLINPRLKVVALTSLSWLDRSALLPLGSHLDLLKVSYPLMQGGEEWIGVMWGIACPCMLIEVTNPHAMETWALVADDHGKLLLELLREALEDELAQLQATLLQLAGPIALEDSSSVDGTGEPETFIDIGNHEEENETDTMNADSMDSV</sequence>
<keyword evidence="3" id="KW-1185">Reference proteome</keyword>
<evidence type="ECO:0000313" key="2">
    <source>
        <dbReference type="EMBL" id="KZT47792.1"/>
    </source>
</evidence>
<dbReference type="InParanoid" id="A0A166MPY3"/>
<dbReference type="AlphaFoldDB" id="A0A166MPY3"/>
<dbReference type="Proteomes" id="UP000076842">
    <property type="component" value="Unassembled WGS sequence"/>
</dbReference>
<feature type="compositionally biased region" description="Polar residues" evidence="1">
    <location>
        <begin position="338"/>
        <end position="348"/>
    </location>
</feature>
<feature type="region of interest" description="Disordered" evidence="1">
    <location>
        <begin position="313"/>
        <end position="348"/>
    </location>
</feature>
<accession>A0A166MPY3</accession>
<gene>
    <name evidence="2" type="ORF">CALCODRAFT_540185</name>
</gene>
<organism evidence="2 3">
    <name type="scientific">Calocera cornea HHB12733</name>
    <dbReference type="NCBI Taxonomy" id="1353952"/>
    <lineage>
        <taxon>Eukaryota</taxon>
        <taxon>Fungi</taxon>
        <taxon>Dikarya</taxon>
        <taxon>Basidiomycota</taxon>
        <taxon>Agaricomycotina</taxon>
        <taxon>Dacrymycetes</taxon>
        <taxon>Dacrymycetales</taxon>
        <taxon>Dacrymycetaceae</taxon>
        <taxon>Calocera</taxon>
    </lineage>
</organism>